<evidence type="ECO:0000256" key="2">
    <source>
        <dbReference type="ARBA" id="ARBA00010170"/>
    </source>
</evidence>
<feature type="compositionally biased region" description="Low complexity" evidence="7">
    <location>
        <begin position="509"/>
        <end position="522"/>
    </location>
</feature>
<dbReference type="Proteomes" id="UP000472265">
    <property type="component" value="Chromosome 13"/>
</dbReference>
<feature type="compositionally biased region" description="Basic residues" evidence="7">
    <location>
        <begin position="380"/>
        <end position="390"/>
    </location>
</feature>
<reference evidence="9" key="1">
    <citation type="submission" date="2021-04" db="EMBL/GenBank/DDBJ databases">
        <authorList>
            <consortium name="Wellcome Sanger Institute Data Sharing"/>
        </authorList>
    </citation>
    <scope>NUCLEOTIDE SEQUENCE [LARGE SCALE GENOMIC DNA]</scope>
</reference>
<feature type="transmembrane region" description="Helical" evidence="6">
    <location>
        <begin position="36"/>
        <end position="53"/>
    </location>
</feature>
<evidence type="ECO:0000256" key="1">
    <source>
        <dbReference type="ARBA" id="ARBA00004141"/>
    </source>
</evidence>
<dbReference type="GeneTree" id="ENSGT00940000158735"/>
<proteinExistence type="inferred from homology"/>
<dbReference type="GO" id="GO:0016020">
    <property type="term" value="C:membrane"/>
    <property type="evidence" value="ECO:0007669"/>
    <property type="project" value="UniProtKB-SubCell"/>
</dbReference>
<feature type="transmembrane region" description="Helical" evidence="6">
    <location>
        <begin position="1054"/>
        <end position="1076"/>
    </location>
</feature>
<dbReference type="InterPro" id="IPR007735">
    <property type="entry name" value="Pecanex_C"/>
</dbReference>
<keyword evidence="10" id="KW-1185">Reference proteome</keyword>
<evidence type="ECO:0000256" key="7">
    <source>
        <dbReference type="SAM" id="MobiDB-lite"/>
    </source>
</evidence>
<evidence type="ECO:0000313" key="9">
    <source>
        <dbReference type="Ensembl" id="ENSSAUP00010022765.1"/>
    </source>
</evidence>
<dbReference type="InterPro" id="IPR039797">
    <property type="entry name" value="Pecanex"/>
</dbReference>
<feature type="region of interest" description="Disordered" evidence="7">
    <location>
        <begin position="370"/>
        <end position="525"/>
    </location>
</feature>
<feature type="compositionally biased region" description="Acidic residues" evidence="7">
    <location>
        <begin position="396"/>
        <end position="407"/>
    </location>
</feature>
<feature type="transmembrane region" description="Helical" evidence="6">
    <location>
        <begin position="1082"/>
        <end position="1099"/>
    </location>
</feature>
<reference evidence="9" key="3">
    <citation type="submission" date="2025-09" db="UniProtKB">
        <authorList>
            <consortium name="Ensembl"/>
        </authorList>
    </citation>
    <scope>IDENTIFICATION</scope>
</reference>
<organism evidence="9 10">
    <name type="scientific">Sparus aurata</name>
    <name type="common">Gilthead sea bream</name>
    <dbReference type="NCBI Taxonomy" id="8175"/>
    <lineage>
        <taxon>Eukaryota</taxon>
        <taxon>Metazoa</taxon>
        <taxon>Chordata</taxon>
        <taxon>Craniata</taxon>
        <taxon>Vertebrata</taxon>
        <taxon>Euteleostomi</taxon>
        <taxon>Actinopterygii</taxon>
        <taxon>Neopterygii</taxon>
        <taxon>Teleostei</taxon>
        <taxon>Neoteleostei</taxon>
        <taxon>Acanthomorphata</taxon>
        <taxon>Eupercaria</taxon>
        <taxon>Spariformes</taxon>
        <taxon>Sparidae</taxon>
        <taxon>Sparus</taxon>
    </lineage>
</organism>
<comment type="similarity">
    <text evidence="2 6">Belongs to the pecanex family.</text>
</comment>
<name>A0A671V913_SPAAU</name>
<feature type="region of interest" description="Disordered" evidence="7">
    <location>
        <begin position="266"/>
        <end position="303"/>
    </location>
</feature>
<feature type="region of interest" description="Disordered" evidence="7">
    <location>
        <begin position="690"/>
        <end position="717"/>
    </location>
</feature>
<gene>
    <name evidence="9" type="primary">PCNX3</name>
    <name evidence="9" type="synonym">pcnx3</name>
</gene>
<evidence type="ECO:0000313" key="10">
    <source>
        <dbReference type="Proteomes" id="UP000472265"/>
    </source>
</evidence>
<evidence type="ECO:0000256" key="5">
    <source>
        <dbReference type="ARBA" id="ARBA00023136"/>
    </source>
</evidence>
<comment type="subcellular location">
    <subcellularLocation>
        <location evidence="1 6">Membrane</location>
        <topology evidence="1 6">Multi-pass membrane protein</topology>
    </subcellularLocation>
</comment>
<evidence type="ECO:0000256" key="6">
    <source>
        <dbReference type="RuleBase" id="RU367089"/>
    </source>
</evidence>
<feature type="compositionally biased region" description="Low complexity" evidence="7">
    <location>
        <begin position="408"/>
        <end position="417"/>
    </location>
</feature>
<feature type="transmembrane region" description="Helical" evidence="6">
    <location>
        <begin position="820"/>
        <end position="840"/>
    </location>
</feature>
<feature type="domain" description="Pecanex C-terminal" evidence="8">
    <location>
        <begin position="1561"/>
        <end position="1784"/>
    </location>
</feature>
<feature type="region of interest" description="Disordered" evidence="7">
    <location>
        <begin position="1828"/>
        <end position="1910"/>
    </location>
</feature>
<feature type="region of interest" description="Disordered" evidence="7">
    <location>
        <begin position="182"/>
        <end position="218"/>
    </location>
</feature>
<feature type="transmembrane region" description="Helical" evidence="6">
    <location>
        <begin position="795"/>
        <end position="814"/>
    </location>
</feature>
<evidence type="ECO:0000259" key="8">
    <source>
        <dbReference type="Pfam" id="PF05041"/>
    </source>
</evidence>
<dbReference type="PANTHER" id="PTHR12372:SF4">
    <property type="entry name" value="PECANEX-LIKE PROTEIN 3"/>
    <property type="match status" value="1"/>
</dbReference>
<feature type="compositionally biased region" description="Polar residues" evidence="7">
    <location>
        <begin position="1834"/>
        <end position="1875"/>
    </location>
</feature>
<feature type="transmembrane region" description="Helical" evidence="6">
    <location>
        <begin position="980"/>
        <end position="1000"/>
    </location>
</feature>
<reference evidence="9" key="2">
    <citation type="submission" date="2025-08" db="UniProtKB">
        <authorList>
            <consortium name="Ensembl"/>
        </authorList>
    </citation>
    <scope>IDENTIFICATION</scope>
</reference>
<feature type="transmembrane region" description="Helical" evidence="6">
    <location>
        <begin position="852"/>
        <end position="873"/>
    </location>
</feature>
<feature type="compositionally biased region" description="Low complexity" evidence="7">
    <location>
        <begin position="705"/>
        <end position="717"/>
    </location>
</feature>
<dbReference type="PANTHER" id="PTHR12372">
    <property type="entry name" value="PECANEX"/>
    <property type="match status" value="1"/>
</dbReference>
<feature type="region of interest" description="Disordered" evidence="7">
    <location>
        <begin position="602"/>
        <end position="640"/>
    </location>
</feature>
<feature type="transmembrane region" description="Helical" evidence="6">
    <location>
        <begin position="955"/>
        <end position="974"/>
    </location>
</feature>
<keyword evidence="5 6" id="KW-0472">Membrane</keyword>
<accession>A0A671V913</accession>
<evidence type="ECO:0000256" key="3">
    <source>
        <dbReference type="ARBA" id="ARBA00022692"/>
    </source>
</evidence>
<feature type="compositionally biased region" description="Low complexity" evidence="7">
    <location>
        <begin position="473"/>
        <end position="487"/>
    </location>
</feature>
<dbReference type="Ensembl" id="ENSSAUT00010024026.1">
    <property type="protein sequence ID" value="ENSSAUP00010022765.1"/>
    <property type="gene ID" value="ENSSAUG00010010007.1"/>
</dbReference>
<protein>
    <recommendedName>
        <fullName evidence="6">Pecanex-like protein</fullName>
    </recommendedName>
</protein>
<evidence type="ECO:0000256" key="4">
    <source>
        <dbReference type="ARBA" id="ARBA00022989"/>
    </source>
</evidence>
<dbReference type="Pfam" id="PF05041">
    <property type="entry name" value="Pecanex_C"/>
    <property type="match status" value="1"/>
</dbReference>
<keyword evidence="3 6" id="KW-0812">Transmembrane</keyword>
<sequence length="1964" mass="216870">MGSQALQILRQGVWASLTGGWYVDPHQSTFSNCFHLYLWIFLLAFPFLLYMALPPSLVVAGVYSAVVAVFFTAIKVVNYRLHAMFDLGEIIEKKQASLTADMTVFRKVNSTPPVRCSSQHSLFGLNQVSEFLPQLEDSGGTKDIKELMREQGSNNVIVTSAHREVLRQSSQDTIKQLQEGEFPEQLSQQSPEDNGLGAYSPLGPSAESGSLGDTPLSPLIKSSLSEELSENLLGLGLDPVAFAPGTEHPGSRSGVALAAGSTDSCFSAGGATTDRETLSTVSSYRSEKTDSTQLENDPPGGHSEVCDLDRNVHVPPLPPPRQANSVPSGLALGLVCSEPALPISSTPFLLPDQPALQAQQVVRPKDLKLLRASGSSVGHRPGRRKAPRRRAYSESLFEDSSDDDDGSDMSAGSSLGSQRRYSSDDDDDDDDSSSSTSCYSPDLANTGITSPLPTAAQLPTPREGDLPETAGPSHSRAAQRSSSTASAKTHARVLSMDGAGGGQSNTSAMPSTLLTMPSTSTPAPRTLTISKSDLEARTIHTDGFPGTHHHRLDSLGGSWTGNQMGWRAEELVEEGAVGGAMAPEDGGKHDSVSSVKRTQAIRRRHNAGSNPTPPPSTMGSPPSLQDLQRARTSSHSRTRTLPSALQFASSLLLPRSGIHEASTFDDTSEGAVHYFYDESGVKRSYTFGPAGGGYEDPVQERERQSQSSSFTSTEVQEGAPVLSMLQPRPVVLQGMQVRRVPLEMPEENTLMIEEKAKPKQYYRFWVLPGKWLRVRYDRLALLALLDRNRRVGENVFAVVLASLVAFLGFLLLLQGFFRDIWVFQFCLVIASCQYSLLKSVQPDAASPMHGHNWIIVYSRPVYFCLCCVMIWIFDLSGRSGSLQPVSLYGVTFFSAHFLLCVRDMLIVFALCFPVIFLFGLLPQVNTFVMCLLEQIDMHIFGGTATTSPLSSLFSLIRSMLVAALLYGFCLGAINAPWGDAHVPVLFSVFCGLLLALSYHLSRQSSDPTILWSLVRSKLFPELENRTPEEPPVEIKDPLPEKLRNSVKEILHSDLVMCPLMAVITFAISASTVFIALQPALSFVLYILAGVVGFITHYLLPQLRKQLPWFCLAHPVLRSREYSQFEVRDAAQLMWFEKLYAWLQCVEKYFIYPAVVLNSLTTEARTVGQNHKELDIYSRALFISVAGMKLLRSSFCAPSQQYVTLCFTTLFFHFDYPHFSETFLIDYYFMSILFSKMWDLLYKLRFVLTYIAPWQITWGSAFHAFAQPFAVPHSAVLFVQAIFSAIFSTPLNPVLGSAVFVTSYTRPVKFWERDYKMVFSIVTGADDNNLNSIFYEHLTRSLQHSLCGDLLLGRWGNYTTGDCFILASDYLNALVHIIEIGNGLVTFQLRGLEFRGTYCQQREVEAITEGVEEDEGCCCCEPGHLPHMLSFNAAFGQRWLAWEVAATKYVLEGYSISDNNAASMLQVFDLRKILITYYVKSIIYYVSRSSKLEEWLINETIQEALRPCLGPNYVDSDPTFNLNIDEDYDHRASGITPSSFCLIYLDWIQYCNSRRQTPVTCERDSPLVNLCFGLCILGRRALGTASHSMSASLEPFLYGLHALFKGDFRITSPRDEWVFADMDLLNRVVAPGVRMSLKLHQDHFTSPDEYEDPMVLYDAITANEEKMLISHEGDPVWRSAILANMPSLLALRHIMDDGSDEYKIIMLNKRFLSFRVIKVNRECVRGLWAGQQQELVFLRNRNPERGSIQNAKQALRNMINSSCDQPIGYPIYVSPLTTSYAGGHNQLRSVWGGPVSPHNIYTWLISSWDRLQKGCGAGCNSGGNIEDSDCGGGSTSISTNPAVHTTQSTPASSLPQPHITTVQPSMGKTSQLSFSGSVAPPPLPGPERFCPASLLENSGHRSGQRAGLGQGGGLHYESHFGKWSFSGRKGFNGPAAVEGEGTVQTIRTQVRGFVYCSLTCNLSQG</sequence>
<keyword evidence="4 6" id="KW-1133">Transmembrane helix</keyword>
<feature type="transmembrane region" description="Helical" evidence="6">
    <location>
        <begin position="59"/>
        <end position="77"/>
    </location>
</feature>
<feature type="transmembrane region" description="Helical" evidence="6">
    <location>
        <begin position="893"/>
        <end position="921"/>
    </location>
</feature>